<dbReference type="InterPro" id="IPR004988">
    <property type="entry name" value="DUF273"/>
</dbReference>
<comment type="caution">
    <text evidence="1">The sequence shown here is derived from an EMBL/GenBank/DDBJ whole genome shotgun (WGS) entry which is preliminary data.</text>
</comment>
<evidence type="ECO:0000313" key="1">
    <source>
        <dbReference type="EMBL" id="CAK8988108.1"/>
    </source>
</evidence>
<evidence type="ECO:0000313" key="2">
    <source>
        <dbReference type="Proteomes" id="UP001642484"/>
    </source>
</evidence>
<keyword evidence="2" id="KW-1185">Reference proteome</keyword>
<dbReference type="EMBL" id="CAXAMN010000360">
    <property type="protein sequence ID" value="CAK8988108.1"/>
    <property type="molecule type" value="Genomic_DNA"/>
</dbReference>
<sequence>MAGNYIAVNEPWVLEFLRHWTHFRFRFPPGFSSADNGALHLALLEMLELPETLLVQQLYANLTASVEDLRPYWRFIKEATKALRARNFRLDGTKLGRLCRPGRSACVLSVWPRMNFFVDDGVYLDNHGSSIGPVMHHGIKDQKWMVNYFKDLDTCLVSSSALVSPDRLGRKALGLARGYSHLYEQGACNQCTQECLMNFACRPDADG</sequence>
<proteinExistence type="predicted"/>
<organism evidence="1 2">
    <name type="scientific">Durusdinium trenchii</name>
    <dbReference type="NCBI Taxonomy" id="1381693"/>
    <lineage>
        <taxon>Eukaryota</taxon>
        <taxon>Sar</taxon>
        <taxon>Alveolata</taxon>
        <taxon>Dinophyceae</taxon>
        <taxon>Suessiales</taxon>
        <taxon>Symbiodiniaceae</taxon>
        <taxon>Durusdinium</taxon>
    </lineage>
</organism>
<accession>A0ABP0HD08</accession>
<protein>
    <submittedName>
        <fullName evidence="1">Uncharacterized protein</fullName>
    </submittedName>
</protein>
<dbReference type="Proteomes" id="UP001642484">
    <property type="component" value="Unassembled WGS sequence"/>
</dbReference>
<name>A0ABP0HD08_9DINO</name>
<gene>
    <name evidence="1" type="ORF">CCMP2556_LOCUS1137</name>
</gene>
<dbReference type="Pfam" id="PF03314">
    <property type="entry name" value="DUF273"/>
    <property type="match status" value="1"/>
</dbReference>
<reference evidence="1 2" key="1">
    <citation type="submission" date="2024-02" db="EMBL/GenBank/DDBJ databases">
        <authorList>
            <person name="Chen Y."/>
            <person name="Shah S."/>
            <person name="Dougan E. K."/>
            <person name="Thang M."/>
            <person name="Chan C."/>
        </authorList>
    </citation>
    <scope>NUCLEOTIDE SEQUENCE [LARGE SCALE GENOMIC DNA]</scope>
</reference>